<evidence type="ECO:0000259" key="2">
    <source>
        <dbReference type="Pfam" id="PF00149"/>
    </source>
</evidence>
<dbReference type="PANTHER" id="PTHR30337">
    <property type="entry name" value="COMPONENT OF ATP-DEPENDENT DSDNA EXONUCLEASE"/>
    <property type="match status" value="1"/>
</dbReference>
<dbReference type="RefSeq" id="WP_055224226.1">
    <property type="nucleotide sequence ID" value="NZ_BLYL01000008.1"/>
</dbReference>
<dbReference type="InterPro" id="IPR004843">
    <property type="entry name" value="Calcineurin-like_PHP"/>
</dbReference>
<dbReference type="CDD" id="cd00840">
    <property type="entry name" value="MPP_Mre11_N"/>
    <property type="match status" value="1"/>
</dbReference>
<dbReference type="Proteomes" id="UP000660047">
    <property type="component" value="Unassembled WGS sequence"/>
</dbReference>
<sequence>MRIIHCADIHLDSALSAHLGRERARGRRNEILNTFRKIFGYAAENDVQAVIIAGDLFDSETVSATTINVVLGEIAKYADIDVFYLRGNHDPDESLFAGRRLPENLYLFGDEWTQYQLKGSRIVIAGAVLNDENCNSIYDELELDENDINIVTLHGQEQEYGRARNMNDVCLKKLRGRGIDYLALGHVHGRKLESLDHRGFYCYPGCLEGRGFDECGEHGFMMLDVDERRHTVETEFVSFAYRRLFDVEVDVTGAESSSDAADMIADRLYQELPGTMEDESRDMVRVSLTGAVNVESEINTDYLTKQFQDSFYYIEILDHTDFQVDYTRYMNDASLKGEFVRKVMGQDMSENDKAYVIQTGLRALAGEEIF</sequence>
<dbReference type="InterPro" id="IPR029052">
    <property type="entry name" value="Metallo-depent_PP-like"/>
</dbReference>
<dbReference type="SUPFAM" id="SSF56300">
    <property type="entry name" value="Metallo-dependent phosphatases"/>
    <property type="match status" value="1"/>
</dbReference>
<organism evidence="3 4">
    <name type="scientific">Coprococcus eutactus</name>
    <dbReference type="NCBI Taxonomy" id="33043"/>
    <lineage>
        <taxon>Bacteria</taxon>
        <taxon>Bacillati</taxon>
        <taxon>Bacillota</taxon>
        <taxon>Clostridia</taxon>
        <taxon>Lachnospirales</taxon>
        <taxon>Lachnospiraceae</taxon>
        <taxon>Coprococcus</taxon>
    </lineage>
</organism>
<proteinExistence type="predicted"/>
<dbReference type="Pfam" id="PF00149">
    <property type="entry name" value="Metallophos"/>
    <property type="match status" value="1"/>
</dbReference>
<accession>A0AAI9NYW0</accession>
<evidence type="ECO:0000256" key="1">
    <source>
        <dbReference type="ARBA" id="ARBA00022801"/>
    </source>
</evidence>
<dbReference type="InterPro" id="IPR041796">
    <property type="entry name" value="Mre11_N"/>
</dbReference>
<gene>
    <name evidence="3" type="primary">sbcD-1</name>
    <name evidence="3" type="ORF">COEU31_16400</name>
</gene>
<protein>
    <submittedName>
        <fullName evidence="3">Nuclease SbcCD subunit D</fullName>
    </submittedName>
</protein>
<evidence type="ECO:0000313" key="4">
    <source>
        <dbReference type="Proteomes" id="UP000660047"/>
    </source>
</evidence>
<keyword evidence="1" id="KW-0378">Hydrolase</keyword>
<dbReference type="AlphaFoldDB" id="A0AAI9NYW0"/>
<dbReference type="GO" id="GO:0016787">
    <property type="term" value="F:hydrolase activity"/>
    <property type="evidence" value="ECO:0007669"/>
    <property type="project" value="UniProtKB-KW"/>
</dbReference>
<dbReference type="PANTHER" id="PTHR30337:SF7">
    <property type="entry name" value="PHOSPHOESTERASE"/>
    <property type="match status" value="1"/>
</dbReference>
<feature type="domain" description="Calcineurin-like phosphoesterase" evidence="2">
    <location>
        <begin position="1"/>
        <end position="189"/>
    </location>
</feature>
<evidence type="ECO:0000313" key="3">
    <source>
        <dbReference type="EMBL" id="GFO94594.1"/>
    </source>
</evidence>
<dbReference type="Gene3D" id="3.60.21.10">
    <property type="match status" value="1"/>
</dbReference>
<comment type="caution">
    <text evidence="3">The sequence shown here is derived from an EMBL/GenBank/DDBJ whole genome shotgun (WGS) entry which is preliminary data.</text>
</comment>
<reference evidence="3" key="1">
    <citation type="submission" date="2020-06" db="EMBL/GenBank/DDBJ databases">
        <title>Characterization of fructooligosaccharide metabolism and fructooligosaccharide-degrading enzymes in human commensal butyrate producers.</title>
        <authorList>
            <person name="Tanno H."/>
            <person name="Fujii T."/>
            <person name="Hirano K."/>
            <person name="Maeno S."/>
            <person name="Tonozuka T."/>
            <person name="Sakamoto M."/>
            <person name="Ohkuma M."/>
            <person name="Tochio T."/>
            <person name="Endo A."/>
        </authorList>
    </citation>
    <scope>NUCLEOTIDE SEQUENCE</scope>
    <source>
        <strain evidence="3">JCM 31265</strain>
    </source>
</reference>
<name>A0AAI9NYW0_9FIRM</name>
<dbReference type="EMBL" id="BLYL01000008">
    <property type="protein sequence ID" value="GFO94594.1"/>
    <property type="molecule type" value="Genomic_DNA"/>
</dbReference>
<dbReference type="InterPro" id="IPR050535">
    <property type="entry name" value="DNA_Repair-Maintenance_Comp"/>
</dbReference>